<sequence length="982" mass="110858">MFRYDITESETASKALEAISARLSTTAPQESNEELSLGLVSMRELFDLELLTRFYDELMIPNFPLEEERDDLDDWIHCLNPAKNIIQEQEGAQLYPTMDVLLLVKREEQEGLAVDRNTDTLSTPRTRSTIVAGVAFEYYRNAQCGLLSYMVVSDECRRLGIMGSLHPVACQAMKLLHQESVFVAVSDGSFINNNKINNTIKAIFAETNTVEAGDVPPALIRKRHSILYQLGYRHLKFPYIQPALAEDAASFDEIMLLIYAPTDDSRTTIETDILHDYVVDFFQSVMGYDSYSYKEDWYYKLVKWFRMKHSNTEITQNLPWEDITQEMKECMINSTPDDVLPAKSDTNGLDGKNNTLAEDSKDSFESISHWSMKDKPNHVVVIGAGIAGLVATVTLAEDYLAHQDNSLEDRDQRAPEMPLTITLIEAHPFVGGRIRTVVTEKATESEATINGNAEPAPLLFNNDRLPNSQNVDSFAPWPVPIGAEFVHGVNSMANQLIESHEEWLVHETFNLCGSSEEYPSNNSFVQRKSSLRLSAEQRLTPHIYIFLDGQCCPLQEPQTHQDNDPFTSETEQNHTRQLIRRANHIWQTLQSISEEVDSPDDCNRSIKYKHDISLDEFIEDQLTQEEDHLTAENIEKVKLILESLYSNTAGSSNMFLGIHEASREEWNWEYTESNFRSEHCFNEFISYYIGRIAKINKQAESSKSGIKINIKVGCPVTDIGSGLNEQAEEGKLQHGSIRVLTRTGEAFACDKCIVTVPLGVLKANKITFHDTYQIPPEMQEAIDTINMFSGMKAHMLLKIGNDIERISKLMKNTELLFCPGEIFSQIWLRRNESSIFLTGFCVANCRDRLMEMVASCGEGSKSKIAQDLMLTQVYRIFEAGNGEGSIFLEPSSPTCSSFVLHDWSEDEFTLGIYSSPSVGAGWYLGDNEPLLTHRDYLANPIKNKIWLAGEHANISTCATVQSAMESGEKAAKEVFRSLKGPF</sequence>
<dbReference type="AlphaFoldDB" id="A0A7S4EIE7"/>
<dbReference type="PANTHER" id="PTHR10742">
    <property type="entry name" value="FLAVIN MONOAMINE OXIDASE"/>
    <property type="match status" value="1"/>
</dbReference>
<feature type="domain" description="Amine oxidase" evidence="1">
    <location>
        <begin position="709"/>
        <end position="974"/>
    </location>
</feature>
<evidence type="ECO:0000259" key="1">
    <source>
        <dbReference type="Pfam" id="PF01593"/>
    </source>
</evidence>
<dbReference type="Pfam" id="PF01593">
    <property type="entry name" value="Amino_oxidase"/>
    <property type="match status" value="1"/>
</dbReference>
<accession>A0A7S4EIE7</accession>
<dbReference type="Gene3D" id="3.50.50.60">
    <property type="entry name" value="FAD/NAD(P)-binding domain"/>
    <property type="match status" value="2"/>
</dbReference>
<reference evidence="2" key="1">
    <citation type="submission" date="2021-01" db="EMBL/GenBank/DDBJ databases">
        <authorList>
            <person name="Corre E."/>
            <person name="Pelletier E."/>
            <person name="Niang G."/>
            <person name="Scheremetjew M."/>
            <person name="Finn R."/>
            <person name="Kale V."/>
            <person name="Holt S."/>
            <person name="Cochrane G."/>
            <person name="Meng A."/>
            <person name="Brown T."/>
            <person name="Cohen L."/>
        </authorList>
    </citation>
    <scope>NUCLEOTIDE SEQUENCE</scope>
    <source>
        <strain evidence="2">10249 10 AB</strain>
    </source>
</reference>
<dbReference type="InterPro" id="IPR002937">
    <property type="entry name" value="Amino_oxidase"/>
</dbReference>
<gene>
    <name evidence="2" type="ORF">PAUS00366_LOCUS8312</name>
</gene>
<dbReference type="InterPro" id="IPR050281">
    <property type="entry name" value="Flavin_monoamine_oxidase"/>
</dbReference>
<protein>
    <recommendedName>
        <fullName evidence="1">Amine oxidase domain-containing protein</fullName>
    </recommendedName>
</protein>
<dbReference type="InterPro" id="IPR036188">
    <property type="entry name" value="FAD/NAD-bd_sf"/>
</dbReference>
<dbReference type="SUPFAM" id="SSF51905">
    <property type="entry name" value="FAD/NAD(P)-binding domain"/>
    <property type="match status" value="1"/>
</dbReference>
<proteinExistence type="predicted"/>
<organism evidence="2">
    <name type="scientific">Pseudo-nitzschia australis</name>
    <dbReference type="NCBI Taxonomy" id="44445"/>
    <lineage>
        <taxon>Eukaryota</taxon>
        <taxon>Sar</taxon>
        <taxon>Stramenopiles</taxon>
        <taxon>Ochrophyta</taxon>
        <taxon>Bacillariophyta</taxon>
        <taxon>Bacillariophyceae</taxon>
        <taxon>Bacillariophycidae</taxon>
        <taxon>Bacillariales</taxon>
        <taxon>Bacillariaceae</taxon>
        <taxon>Pseudo-nitzschia</taxon>
    </lineage>
</organism>
<dbReference type="GO" id="GO:0016491">
    <property type="term" value="F:oxidoreductase activity"/>
    <property type="evidence" value="ECO:0007669"/>
    <property type="project" value="InterPro"/>
</dbReference>
<name>A0A7S4EIE7_9STRA</name>
<dbReference type="EMBL" id="HBIX01011033">
    <property type="protein sequence ID" value="CAE0715560.1"/>
    <property type="molecule type" value="Transcribed_RNA"/>
</dbReference>
<evidence type="ECO:0000313" key="2">
    <source>
        <dbReference type="EMBL" id="CAE0715560.1"/>
    </source>
</evidence>
<dbReference type="PANTHER" id="PTHR10742:SF410">
    <property type="entry name" value="LYSINE-SPECIFIC HISTONE DEMETHYLASE 2"/>
    <property type="match status" value="1"/>
</dbReference>